<dbReference type="AlphaFoldDB" id="A0AAD4R192"/>
<evidence type="ECO:0000259" key="1">
    <source>
        <dbReference type="Pfam" id="PF13638"/>
    </source>
</evidence>
<sequence length="145" mass="16346">MPDHEVLLNKMTVLEQIIKTSRLTVIISPRVLARLDKIKKESPQAREAIRWLETSLSSGRRVRMGTSNSTGSGPNWLEQEAEHLLAEKNLLNRNSLFVTVLTSQKEEEKSDETTNGNTKKAAISVEHVDGFFLRLVTQDDGAIYK</sequence>
<dbReference type="Proteomes" id="UP001201812">
    <property type="component" value="Unassembled WGS sequence"/>
</dbReference>
<dbReference type="Gene3D" id="3.40.50.1010">
    <property type="entry name" value="5'-nuclease"/>
    <property type="match status" value="1"/>
</dbReference>
<comment type="caution">
    <text evidence="2">The sequence shown here is derived from an EMBL/GenBank/DDBJ whole genome shotgun (WGS) entry which is preliminary data.</text>
</comment>
<name>A0AAD4R192_9BILA</name>
<accession>A0AAD4R192</accession>
<reference evidence="2" key="1">
    <citation type="submission" date="2022-01" db="EMBL/GenBank/DDBJ databases">
        <title>Genome Sequence Resource for Two Populations of Ditylenchus destructor, the Migratory Endoparasitic Phytonematode.</title>
        <authorList>
            <person name="Zhang H."/>
            <person name="Lin R."/>
            <person name="Xie B."/>
        </authorList>
    </citation>
    <scope>NUCLEOTIDE SEQUENCE</scope>
    <source>
        <strain evidence="2">BazhouSP</strain>
    </source>
</reference>
<dbReference type="Pfam" id="PF13638">
    <property type="entry name" value="PIN_4"/>
    <property type="match status" value="1"/>
</dbReference>
<dbReference type="InterPro" id="IPR002716">
    <property type="entry name" value="PIN_dom"/>
</dbReference>
<dbReference type="EMBL" id="JAKKPZ010000031">
    <property type="protein sequence ID" value="KAI1709280.1"/>
    <property type="molecule type" value="Genomic_DNA"/>
</dbReference>
<feature type="domain" description="PIN" evidence="1">
    <location>
        <begin position="3"/>
        <end position="105"/>
    </location>
</feature>
<evidence type="ECO:0000313" key="2">
    <source>
        <dbReference type="EMBL" id="KAI1709280.1"/>
    </source>
</evidence>
<evidence type="ECO:0000313" key="3">
    <source>
        <dbReference type="Proteomes" id="UP001201812"/>
    </source>
</evidence>
<proteinExistence type="predicted"/>
<protein>
    <submittedName>
        <fullName evidence="2">PIN domain-containing protein</fullName>
    </submittedName>
</protein>
<gene>
    <name evidence="2" type="ORF">DdX_11352</name>
</gene>
<keyword evidence="3" id="KW-1185">Reference proteome</keyword>
<organism evidence="2 3">
    <name type="scientific">Ditylenchus destructor</name>
    <dbReference type="NCBI Taxonomy" id="166010"/>
    <lineage>
        <taxon>Eukaryota</taxon>
        <taxon>Metazoa</taxon>
        <taxon>Ecdysozoa</taxon>
        <taxon>Nematoda</taxon>
        <taxon>Chromadorea</taxon>
        <taxon>Rhabditida</taxon>
        <taxon>Tylenchina</taxon>
        <taxon>Tylenchomorpha</taxon>
        <taxon>Sphaerularioidea</taxon>
        <taxon>Anguinidae</taxon>
        <taxon>Anguininae</taxon>
        <taxon>Ditylenchus</taxon>
    </lineage>
</organism>